<evidence type="ECO:0000313" key="9">
    <source>
        <dbReference type="Proteomes" id="UP001501676"/>
    </source>
</evidence>
<evidence type="ECO:0000256" key="4">
    <source>
        <dbReference type="ARBA" id="ARBA00022827"/>
    </source>
</evidence>
<sequence length="362" mass="37940">MDEPFGADVGELAATVFADSCPPSRIRELMATPAGYDPEAWRRWARETGLPGLGVPAEYGGLGLPLPALADVFEAAGRTLVCAPLFSTVGLAVPLLLATGDAEAAKRWLPPIAAGTLTATVALPDAAAGEPAVTAEPHLWNEWRLSGRVERVVDGATAGLLLVVAEGPDGSGVFAVDADESLTRTPLMSLDLTRRQAVVELLRTPATRVGTDTTGLEPALDAARVLLAAELVGVAQQCLDVTVAYAKQRVQFGRPIGSFQAIKQRAADMLIKVELARSAARHAAAAHEADEDPAVAAALAKAYCAEAAAAVAADAIQLHGGIGFTWEHEAHLYYKRAITDDEILGSAATHWTRVSDHLDHAF</sequence>
<dbReference type="Pfam" id="PF02771">
    <property type="entry name" value="Acyl-CoA_dh_N"/>
    <property type="match status" value="1"/>
</dbReference>
<organism evidence="8 9">
    <name type="scientific">Cryptosporangium minutisporangium</name>
    <dbReference type="NCBI Taxonomy" id="113569"/>
    <lineage>
        <taxon>Bacteria</taxon>
        <taxon>Bacillati</taxon>
        <taxon>Actinomycetota</taxon>
        <taxon>Actinomycetes</taxon>
        <taxon>Cryptosporangiales</taxon>
        <taxon>Cryptosporangiaceae</taxon>
        <taxon>Cryptosporangium</taxon>
    </lineage>
</organism>
<evidence type="ECO:0000256" key="2">
    <source>
        <dbReference type="ARBA" id="ARBA00009347"/>
    </source>
</evidence>
<comment type="cofactor">
    <cofactor evidence="1">
        <name>FAD</name>
        <dbReference type="ChEBI" id="CHEBI:57692"/>
    </cofactor>
</comment>
<dbReference type="PANTHER" id="PTHR43884">
    <property type="entry name" value="ACYL-COA DEHYDROGENASE"/>
    <property type="match status" value="1"/>
</dbReference>
<keyword evidence="3" id="KW-0285">Flavoprotein</keyword>
<dbReference type="Gene3D" id="1.10.540.10">
    <property type="entry name" value="Acyl-CoA dehydrogenase/oxidase, N-terminal domain"/>
    <property type="match status" value="1"/>
</dbReference>
<dbReference type="InterPro" id="IPR013786">
    <property type="entry name" value="AcylCoA_DH/ox_N"/>
</dbReference>
<dbReference type="InterPro" id="IPR037069">
    <property type="entry name" value="AcylCoA_DH/ox_N_sf"/>
</dbReference>
<evidence type="ECO:0000313" key="8">
    <source>
        <dbReference type="EMBL" id="GAA3382532.1"/>
    </source>
</evidence>
<proteinExistence type="inferred from homology"/>
<dbReference type="InterPro" id="IPR009075">
    <property type="entry name" value="AcylCo_DH/oxidase_C"/>
</dbReference>
<dbReference type="SUPFAM" id="SSF47203">
    <property type="entry name" value="Acyl-CoA dehydrogenase C-terminal domain-like"/>
    <property type="match status" value="1"/>
</dbReference>
<feature type="domain" description="Acyl-CoA dehydrogenase/oxidase C-terminal" evidence="6">
    <location>
        <begin position="219"/>
        <end position="356"/>
    </location>
</feature>
<dbReference type="Pfam" id="PF00441">
    <property type="entry name" value="Acyl-CoA_dh_1"/>
    <property type="match status" value="1"/>
</dbReference>
<reference evidence="9" key="1">
    <citation type="journal article" date="2019" name="Int. J. Syst. Evol. Microbiol.">
        <title>The Global Catalogue of Microorganisms (GCM) 10K type strain sequencing project: providing services to taxonomists for standard genome sequencing and annotation.</title>
        <authorList>
            <consortium name="The Broad Institute Genomics Platform"/>
            <consortium name="The Broad Institute Genome Sequencing Center for Infectious Disease"/>
            <person name="Wu L."/>
            <person name="Ma J."/>
        </authorList>
    </citation>
    <scope>NUCLEOTIDE SEQUENCE [LARGE SCALE GENOMIC DNA]</scope>
    <source>
        <strain evidence="9">JCM 9458</strain>
    </source>
</reference>
<dbReference type="SUPFAM" id="SSF56645">
    <property type="entry name" value="Acyl-CoA dehydrogenase NM domain-like"/>
    <property type="match status" value="1"/>
</dbReference>
<protein>
    <submittedName>
        <fullName evidence="8">Acyl-CoA dehydrogenase family protein</fullName>
    </submittedName>
</protein>
<dbReference type="InterPro" id="IPR009100">
    <property type="entry name" value="AcylCoA_DH/oxidase_NM_dom_sf"/>
</dbReference>
<evidence type="ECO:0000259" key="6">
    <source>
        <dbReference type="Pfam" id="PF00441"/>
    </source>
</evidence>
<dbReference type="RefSeq" id="WP_345726266.1">
    <property type="nucleotide sequence ID" value="NZ_BAAAYN010000003.1"/>
</dbReference>
<evidence type="ECO:0000256" key="1">
    <source>
        <dbReference type="ARBA" id="ARBA00001974"/>
    </source>
</evidence>
<evidence type="ECO:0000259" key="7">
    <source>
        <dbReference type="Pfam" id="PF02771"/>
    </source>
</evidence>
<accession>A0ABP6SQQ4</accession>
<keyword evidence="5" id="KW-0560">Oxidoreductase</keyword>
<evidence type="ECO:0000256" key="3">
    <source>
        <dbReference type="ARBA" id="ARBA00022630"/>
    </source>
</evidence>
<name>A0ABP6SQQ4_9ACTN</name>
<evidence type="ECO:0000256" key="5">
    <source>
        <dbReference type="ARBA" id="ARBA00023002"/>
    </source>
</evidence>
<dbReference type="InterPro" id="IPR036250">
    <property type="entry name" value="AcylCo_DH-like_C"/>
</dbReference>
<gene>
    <name evidence="8" type="ORF">GCM10020369_04760</name>
</gene>
<dbReference type="Gene3D" id="1.20.140.10">
    <property type="entry name" value="Butyryl-CoA Dehydrogenase, subunit A, domain 3"/>
    <property type="match status" value="1"/>
</dbReference>
<dbReference type="Gene3D" id="2.40.110.10">
    <property type="entry name" value="Butyryl-CoA Dehydrogenase, subunit A, domain 2"/>
    <property type="match status" value="1"/>
</dbReference>
<dbReference type="PANTHER" id="PTHR43884:SF20">
    <property type="entry name" value="ACYL-COA DEHYDROGENASE FADE28"/>
    <property type="match status" value="1"/>
</dbReference>
<comment type="caution">
    <text evidence="8">The sequence shown here is derived from an EMBL/GenBank/DDBJ whole genome shotgun (WGS) entry which is preliminary data.</text>
</comment>
<keyword evidence="9" id="KW-1185">Reference proteome</keyword>
<dbReference type="EMBL" id="BAAAYN010000003">
    <property type="protein sequence ID" value="GAA3382532.1"/>
    <property type="molecule type" value="Genomic_DNA"/>
</dbReference>
<keyword evidence="4" id="KW-0274">FAD</keyword>
<feature type="domain" description="Acyl-CoA dehydrogenase/oxidase N-terminal" evidence="7">
    <location>
        <begin position="25"/>
        <end position="115"/>
    </location>
</feature>
<dbReference type="Proteomes" id="UP001501676">
    <property type="component" value="Unassembled WGS sequence"/>
</dbReference>
<comment type="similarity">
    <text evidence="2">Belongs to the acyl-CoA dehydrogenase family.</text>
</comment>
<dbReference type="InterPro" id="IPR046373">
    <property type="entry name" value="Acyl-CoA_Oxase/DH_mid-dom_sf"/>
</dbReference>